<gene>
    <name evidence="4" type="ORF">Tci_047559</name>
</gene>
<comment type="caution">
    <text evidence="4">The sequence shown here is derived from an EMBL/GenBank/DDBJ whole genome shotgun (WGS) entry which is preliminary data.</text>
</comment>
<dbReference type="PROSITE" id="PS50127">
    <property type="entry name" value="UBC_2"/>
    <property type="match status" value="1"/>
</dbReference>
<evidence type="ECO:0000256" key="2">
    <source>
        <dbReference type="ARBA" id="ARBA00022786"/>
    </source>
</evidence>
<dbReference type="InterPro" id="IPR016135">
    <property type="entry name" value="UBQ-conjugating_enzyme/RWD"/>
</dbReference>
<evidence type="ECO:0000313" key="4">
    <source>
        <dbReference type="EMBL" id="GEU75581.1"/>
    </source>
</evidence>
<dbReference type="PANTHER" id="PTHR46116:SF41">
    <property type="entry name" value="UBIQUITIN-CONJUGATING ENZYME E2 25-RELATED"/>
    <property type="match status" value="1"/>
</dbReference>
<dbReference type="SUPFAM" id="SSF54495">
    <property type="entry name" value="UBC-like"/>
    <property type="match status" value="1"/>
</dbReference>
<protein>
    <recommendedName>
        <fullName evidence="3">UBC core domain-containing protein</fullName>
    </recommendedName>
</protein>
<accession>A0A6L2MNI9</accession>
<dbReference type="Gene3D" id="3.10.110.10">
    <property type="entry name" value="Ubiquitin Conjugating Enzyme"/>
    <property type="match status" value="1"/>
</dbReference>
<keyword evidence="2" id="KW-0833">Ubl conjugation pathway</keyword>
<dbReference type="Pfam" id="PF00179">
    <property type="entry name" value="UQ_con"/>
    <property type="match status" value="1"/>
</dbReference>
<proteinExistence type="predicted"/>
<dbReference type="AlphaFoldDB" id="A0A6L2MNI9"/>
<name>A0A6L2MNI9_TANCI</name>
<organism evidence="4">
    <name type="scientific">Tanacetum cinerariifolium</name>
    <name type="common">Dalmatian daisy</name>
    <name type="synonym">Chrysanthemum cinerariifolium</name>
    <dbReference type="NCBI Taxonomy" id="118510"/>
    <lineage>
        <taxon>Eukaryota</taxon>
        <taxon>Viridiplantae</taxon>
        <taxon>Streptophyta</taxon>
        <taxon>Embryophyta</taxon>
        <taxon>Tracheophyta</taxon>
        <taxon>Spermatophyta</taxon>
        <taxon>Magnoliopsida</taxon>
        <taxon>eudicotyledons</taxon>
        <taxon>Gunneridae</taxon>
        <taxon>Pentapetalae</taxon>
        <taxon>asterids</taxon>
        <taxon>campanulids</taxon>
        <taxon>Asterales</taxon>
        <taxon>Asteraceae</taxon>
        <taxon>Asteroideae</taxon>
        <taxon>Anthemideae</taxon>
        <taxon>Anthemidinae</taxon>
        <taxon>Tanacetum</taxon>
    </lineage>
</organism>
<evidence type="ECO:0000256" key="1">
    <source>
        <dbReference type="ARBA" id="ARBA00022679"/>
    </source>
</evidence>
<dbReference type="GO" id="GO:0061631">
    <property type="term" value="F:ubiquitin conjugating enzyme activity"/>
    <property type="evidence" value="ECO:0007669"/>
    <property type="project" value="TreeGrafter"/>
</dbReference>
<sequence length="288" mass="32308">MFQLIQRQGSSRSLMALLNNDGLVAKAWHVHSVDAGRKLIIGHPDYGPLEIGKAEPVNLQFGNFGITTSSRYGMHVHNLLASSSMEPQVIDIDDVPMSSDQMPKTVSKRKGKRREVPVHEIIDVDMDEDPNDVVFILGKAKSTKKTKGAMGISLGSGSSVESDSKKVMSDIKEKLGNLRKFGNDEGMRKCENFKKFDTVPPMNWAKITLGDWKILEKDLPDTIFVRVYESRMDLLRAAIIGAEGTPYHDGLFFFDVCFLSTYPQKPPLVHYHSGGLRINLNLNNWVWF</sequence>
<feature type="domain" description="UBC core" evidence="3">
    <location>
        <begin position="203"/>
        <end position="288"/>
    </location>
</feature>
<evidence type="ECO:0000259" key="3">
    <source>
        <dbReference type="PROSITE" id="PS50127"/>
    </source>
</evidence>
<reference evidence="4" key="1">
    <citation type="journal article" date="2019" name="Sci. Rep.">
        <title>Draft genome of Tanacetum cinerariifolium, the natural source of mosquito coil.</title>
        <authorList>
            <person name="Yamashiro T."/>
            <person name="Shiraishi A."/>
            <person name="Satake H."/>
            <person name="Nakayama K."/>
        </authorList>
    </citation>
    <scope>NUCLEOTIDE SEQUENCE</scope>
</reference>
<dbReference type="EMBL" id="BKCJ010007110">
    <property type="protein sequence ID" value="GEU75581.1"/>
    <property type="molecule type" value="Genomic_DNA"/>
</dbReference>
<keyword evidence="1" id="KW-0808">Transferase</keyword>
<dbReference type="PANTHER" id="PTHR46116">
    <property type="entry name" value="(E3-INDEPENDENT) E2 UBIQUITIN-CONJUGATING ENZYME"/>
    <property type="match status" value="1"/>
</dbReference>
<dbReference type="InterPro" id="IPR000608">
    <property type="entry name" value="UBC"/>
</dbReference>